<dbReference type="Proteomes" id="UP000283616">
    <property type="component" value="Unassembled WGS sequence"/>
</dbReference>
<feature type="compositionally biased region" description="Basic and acidic residues" evidence="1">
    <location>
        <begin position="32"/>
        <end position="41"/>
    </location>
</feature>
<dbReference type="AlphaFoldDB" id="A0A415LQU2"/>
<sequence>RAYAQGKGRGNTGKVKKMRKGNQNGNPKKKEKRTEEKGIERLKRKKAGRRGNRSKGGKYEKKGRDRSLLKFYTLGKRKNYAIRNNWINILRGTF</sequence>
<dbReference type="EMBL" id="QROV01000103">
    <property type="protein sequence ID" value="RHL51023.1"/>
    <property type="molecule type" value="Genomic_DNA"/>
</dbReference>
<gene>
    <name evidence="2" type="ORF">DW011_26625</name>
</gene>
<feature type="compositionally biased region" description="Basic residues" evidence="1">
    <location>
        <begin position="42"/>
        <end position="56"/>
    </location>
</feature>
<reference evidence="2 3" key="1">
    <citation type="submission" date="2018-08" db="EMBL/GenBank/DDBJ databases">
        <title>A genome reference for cultivated species of the human gut microbiota.</title>
        <authorList>
            <person name="Zou Y."/>
            <person name="Xue W."/>
            <person name="Luo G."/>
        </authorList>
    </citation>
    <scope>NUCLEOTIDE SEQUENCE [LARGE SCALE GENOMIC DNA]</scope>
    <source>
        <strain evidence="2 3">AF37-12</strain>
    </source>
</reference>
<dbReference type="RefSeq" id="WP_220453518.1">
    <property type="nucleotide sequence ID" value="NZ_QROV01000103.1"/>
</dbReference>
<organism evidence="2 3">
    <name type="scientific">Bacteroides thetaiotaomicron</name>
    <dbReference type="NCBI Taxonomy" id="818"/>
    <lineage>
        <taxon>Bacteria</taxon>
        <taxon>Pseudomonadati</taxon>
        <taxon>Bacteroidota</taxon>
        <taxon>Bacteroidia</taxon>
        <taxon>Bacteroidales</taxon>
        <taxon>Bacteroidaceae</taxon>
        <taxon>Bacteroides</taxon>
    </lineage>
</organism>
<proteinExistence type="predicted"/>
<feature type="non-terminal residue" evidence="2">
    <location>
        <position position="1"/>
    </location>
</feature>
<name>A0A415LQU2_BACT4</name>
<accession>A0A415LQU2</accession>
<protein>
    <submittedName>
        <fullName evidence="2">Uncharacterized protein</fullName>
    </submittedName>
</protein>
<feature type="compositionally biased region" description="Basic and acidic residues" evidence="1">
    <location>
        <begin position="57"/>
        <end position="67"/>
    </location>
</feature>
<evidence type="ECO:0000313" key="2">
    <source>
        <dbReference type="EMBL" id="RHL51023.1"/>
    </source>
</evidence>
<evidence type="ECO:0000256" key="1">
    <source>
        <dbReference type="SAM" id="MobiDB-lite"/>
    </source>
</evidence>
<comment type="caution">
    <text evidence="2">The sequence shown here is derived from an EMBL/GenBank/DDBJ whole genome shotgun (WGS) entry which is preliminary data.</text>
</comment>
<evidence type="ECO:0000313" key="3">
    <source>
        <dbReference type="Proteomes" id="UP000283616"/>
    </source>
</evidence>
<feature type="region of interest" description="Disordered" evidence="1">
    <location>
        <begin position="1"/>
        <end position="67"/>
    </location>
</feature>